<protein>
    <submittedName>
        <fullName evidence="7">Amino acid/amide ABC transporter membrane protein 2, HAAT family</fullName>
    </submittedName>
</protein>
<dbReference type="EMBL" id="FNID01000040">
    <property type="protein sequence ID" value="SDN93499.1"/>
    <property type="molecule type" value="Genomic_DNA"/>
</dbReference>
<feature type="transmembrane region" description="Helical" evidence="6">
    <location>
        <begin position="7"/>
        <end position="28"/>
    </location>
</feature>
<dbReference type="GO" id="GO:0015658">
    <property type="term" value="F:branched-chain amino acid transmembrane transporter activity"/>
    <property type="evidence" value="ECO:0007669"/>
    <property type="project" value="InterPro"/>
</dbReference>
<keyword evidence="4 6" id="KW-1133">Transmembrane helix</keyword>
<comment type="subcellular location">
    <subcellularLocation>
        <location evidence="1">Cell membrane</location>
        <topology evidence="1">Multi-pass membrane protein</topology>
    </subcellularLocation>
</comment>
<feature type="transmembrane region" description="Helical" evidence="6">
    <location>
        <begin position="287"/>
        <end position="309"/>
    </location>
</feature>
<dbReference type="RefSeq" id="WP_092642865.1">
    <property type="nucleotide sequence ID" value="NZ_FNID01000040.1"/>
</dbReference>
<feature type="transmembrane region" description="Helical" evidence="6">
    <location>
        <begin position="94"/>
        <end position="116"/>
    </location>
</feature>
<dbReference type="CDD" id="cd06581">
    <property type="entry name" value="TM_PBP1_LivM_like"/>
    <property type="match status" value="1"/>
</dbReference>
<dbReference type="PANTHER" id="PTHR30482:SF10">
    <property type="entry name" value="HIGH-AFFINITY BRANCHED-CHAIN AMINO ACID TRANSPORT PROTEIN BRAE"/>
    <property type="match status" value="1"/>
</dbReference>
<dbReference type="Proteomes" id="UP000199182">
    <property type="component" value="Unassembled WGS sequence"/>
</dbReference>
<dbReference type="OrthoDB" id="9789927at2"/>
<feature type="transmembrane region" description="Helical" evidence="6">
    <location>
        <begin position="34"/>
        <end position="55"/>
    </location>
</feature>
<keyword evidence="2" id="KW-1003">Cell membrane</keyword>
<name>A0A1H0FGD9_9FIRM</name>
<accession>A0A1H0FGD9</accession>
<reference evidence="7 8" key="1">
    <citation type="submission" date="2016-10" db="EMBL/GenBank/DDBJ databases">
        <authorList>
            <person name="de Groot N.N."/>
        </authorList>
    </citation>
    <scope>NUCLEOTIDE SEQUENCE [LARGE SCALE GENOMIC DNA]</scope>
    <source>
        <strain evidence="7 8">CGMCC 1.5012</strain>
    </source>
</reference>
<keyword evidence="8" id="KW-1185">Reference proteome</keyword>
<keyword evidence="3 6" id="KW-0812">Transmembrane</keyword>
<evidence type="ECO:0000256" key="6">
    <source>
        <dbReference type="SAM" id="Phobius"/>
    </source>
</evidence>
<dbReference type="AlphaFoldDB" id="A0A1H0FGD9"/>
<feature type="transmembrane region" description="Helical" evidence="6">
    <location>
        <begin position="62"/>
        <end position="82"/>
    </location>
</feature>
<evidence type="ECO:0000313" key="7">
    <source>
        <dbReference type="EMBL" id="SDN93499.1"/>
    </source>
</evidence>
<gene>
    <name evidence="7" type="ORF">SAMN05192585_14010</name>
</gene>
<feature type="transmembrane region" description="Helical" evidence="6">
    <location>
        <begin position="213"/>
        <end position="230"/>
    </location>
</feature>
<evidence type="ECO:0000256" key="2">
    <source>
        <dbReference type="ARBA" id="ARBA00022475"/>
    </source>
</evidence>
<evidence type="ECO:0000256" key="3">
    <source>
        <dbReference type="ARBA" id="ARBA00022692"/>
    </source>
</evidence>
<evidence type="ECO:0000313" key="8">
    <source>
        <dbReference type="Proteomes" id="UP000199182"/>
    </source>
</evidence>
<keyword evidence="5 6" id="KW-0472">Membrane</keyword>
<sequence length="334" mass="36209">MRKNLRSYIINIIAVVVLFFILWGLMLAGIIDSYYSGILVTVGINIILAASLNLSTGFLGQLVLGHAGFMSVGAYAAALFTMNMPEGIPLMVRFLISLLVGGLVAAIFGIAIGIPALRLRGDYLAIITLGFAEIIRVVILNLGFTGGGQGLKNIPTPTDDTASYFAIVFWIMVLVLFVLYSFIRSRQGRAIKSIRDDEIAAESCGINTTYYKILGFTVSAFFAGIAGGLYAHYITILDPSNFGFMRSIEILVMVVLGGMGSFTGSILAATVLTALPEALRAFSDYRMLIYSLLLIVMMIFKPSGLLGTYEFSLTRLLDKLMKRVPKAKSKSKEG</sequence>
<evidence type="ECO:0000256" key="5">
    <source>
        <dbReference type="ARBA" id="ARBA00023136"/>
    </source>
</evidence>
<organism evidence="7 8">
    <name type="scientific">Acetanaerobacterium elongatum</name>
    <dbReference type="NCBI Taxonomy" id="258515"/>
    <lineage>
        <taxon>Bacteria</taxon>
        <taxon>Bacillati</taxon>
        <taxon>Bacillota</taxon>
        <taxon>Clostridia</taxon>
        <taxon>Eubacteriales</taxon>
        <taxon>Oscillospiraceae</taxon>
        <taxon>Acetanaerobacterium</taxon>
    </lineage>
</organism>
<dbReference type="PANTHER" id="PTHR30482">
    <property type="entry name" value="HIGH-AFFINITY BRANCHED-CHAIN AMINO ACID TRANSPORT SYSTEM PERMEASE"/>
    <property type="match status" value="1"/>
</dbReference>
<dbReference type="InterPro" id="IPR001851">
    <property type="entry name" value="ABC_transp_permease"/>
</dbReference>
<proteinExistence type="predicted"/>
<dbReference type="Pfam" id="PF02653">
    <property type="entry name" value="BPD_transp_2"/>
    <property type="match status" value="1"/>
</dbReference>
<dbReference type="STRING" id="258515.SAMN05192585_14010"/>
<dbReference type="InterPro" id="IPR043428">
    <property type="entry name" value="LivM-like"/>
</dbReference>
<dbReference type="GO" id="GO:0005886">
    <property type="term" value="C:plasma membrane"/>
    <property type="evidence" value="ECO:0007669"/>
    <property type="project" value="UniProtKB-SubCell"/>
</dbReference>
<feature type="transmembrane region" description="Helical" evidence="6">
    <location>
        <begin position="164"/>
        <end position="183"/>
    </location>
</feature>
<feature type="transmembrane region" description="Helical" evidence="6">
    <location>
        <begin position="250"/>
        <end position="275"/>
    </location>
</feature>
<evidence type="ECO:0000256" key="1">
    <source>
        <dbReference type="ARBA" id="ARBA00004651"/>
    </source>
</evidence>
<evidence type="ECO:0000256" key="4">
    <source>
        <dbReference type="ARBA" id="ARBA00022989"/>
    </source>
</evidence>
<feature type="transmembrane region" description="Helical" evidence="6">
    <location>
        <begin position="123"/>
        <end position="144"/>
    </location>
</feature>